<evidence type="ECO:0008006" key="4">
    <source>
        <dbReference type="Google" id="ProtNLM"/>
    </source>
</evidence>
<reference evidence="2 3" key="1">
    <citation type="submission" date="2015-11" db="EMBL/GenBank/DDBJ databases">
        <title>Draft Genome Sequence of the Strain BR 10303 (Bradyrhizobium sp.) isolated from nodules of Centrolobium paraense.</title>
        <authorList>
            <person name="Zelli J.E."/>
            <person name="Simoes-Araujo J.L."/>
            <person name="Barauna A.C."/>
            <person name="Silva K."/>
        </authorList>
    </citation>
    <scope>NUCLEOTIDE SEQUENCE [LARGE SCALE GENOMIC DNA]</scope>
    <source>
        <strain evidence="2 3">BR 10303</strain>
    </source>
</reference>
<name>A0A109K0C4_9BRAD</name>
<dbReference type="Gene3D" id="1.20.120.450">
    <property type="entry name" value="dinb family like domain"/>
    <property type="match status" value="1"/>
</dbReference>
<keyword evidence="1" id="KW-0472">Membrane</keyword>
<organism evidence="2 3">
    <name type="scientific">Bradyrhizobium macuxiense</name>
    <dbReference type="NCBI Taxonomy" id="1755647"/>
    <lineage>
        <taxon>Bacteria</taxon>
        <taxon>Pseudomonadati</taxon>
        <taxon>Pseudomonadota</taxon>
        <taxon>Alphaproteobacteria</taxon>
        <taxon>Hyphomicrobiales</taxon>
        <taxon>Nitrobacteraceae</taxon>
        <taxon>Bradyrhizobium</taxon>
    </lineage>
</organism>
<keyword evidence="1" id="KW-1133">Transmembrane helix</keyword>
<dbReference type="SUPFAM" id="SSF109854">
    <property type="entry name" value="DinB/YfiT-like putative metalloenzymes"/>
    <property type="match status" value="1"/>
</dbReference>
<gene>
    <name evidence="2" type="ORF">AS156_34800</name>
</gene>
<comment type="caution">
    <text evidence="2">The sequence shown here is derived from an EMBL/GenBank/DDBJ whole genome shotgun (WGS) entry which is preliminary data.</text>
</comment>
<dbReference type="Proteomes" id="UP000057737">
    <property type="component" value="Unassembled WGS sequence"/>
</dbReference>
<protein>
    <recommendedName>
        <fullName evidence="4">DUF1993 domain-containing protein</fullName>
    </recommendedName>
</protein>
<dbReference type="AlphaFoldDB" id="A0A109K0C4"/>
<proteinExistence type="predicted"/>
<evidence type="ECO:0000313" key="3">
    <source>
        <dbReference type="Proteomes" id="UP000057737"/>
    </source>
</evidence>
<dbReference type="InterPro" id="IPR034660">
    <property type="entry name" value="DinB/YfiT-like"/>
</dbReference>
<dbReference type="EMBL" id="LNCU01000038">
    <property type="protein sequence ID" value="KWV58363.1"/>
    <property type="molecule type" value="Genomic_DNA"/>
</dbReference>
<evidence type="ECO:0000256" key="1">
    <source>
        <dbReference type="SAM" id="Phobius"/>
    </source>
</evidence>
<dbReference type="PANTHER" id="PTHR36922:SF1">
    <property type="entry name" value="DUF1993 DOMAIN-CONTAINING PROTEIN"/>
    <property type="match status" value="1"/>
</dbReference>
<feature type="transmembrane region" description="Helical" evidence="1">
    <location>
        <begin position="130"/>
        <end position="150"/>
    </location>
</feature>
<keyword evidence="1" id="KW-0812">Transmembrane</keyword>
<sequence length="169" mass="18523">MTGPLYAPSVPVFRQMLDALSDILRKGEAHAREHGLDPDAMLAARLAPDMLTLAGQVQRASDHAKGATARLAGYDPPPFADDERTLAEAHARLSRTRDYIDTVPIEAFEHAAERIITLPSGASQMPAGRYLYGFALPSLFFHVVTAYAILRHRGVPLGKRDYLGNYLPD</sequence>
<accession>A0A109K0C4</accession>
<dbReference type="RefSeq" id="WP_066503605.1">
    <property type="nucleotide sequence ID" value="NZ_LNCU01000038.1"/>
</dbReference>
<dbReference type="InterPro" id="IPR018531">
    <property type="entry name" value="DUF1993"/>
</dbReference>
<dbReference type="OrthoDB" id="338237at2"/>
<keyword evidence="3" id="KW-1185">Reference proteome</keyword>
<evidence type="ECO:0000313" key="2">
    <source>
        <dbReference type="EMBL" id="KWV58363.1"/>
    </source>
</evidence>
<dbReference type="Pfam" id="PF09351">
    <property type="entry name" value="DUF1993"/>
    <property type="match status" value="1"/>
</dbReference>
<dbReference type="PANTHER" id="PTHR36922">
    <property type="entry name" value="BLL2446 PROTEIN"/>
    <property type="match status" value="1"/>
</dbReference>